<name>A0AA39ZVH7_9PEZI</name>
<evidence type="ECO:0000313" key="3">
    <source>
        <dbReference type="Proteomes" id="UP001172102"/>
    </source>
</evidence>
<feature type="compositionally biased region" description="Acidic residues" evidence="1">
    <location>
        <begin position="347"/>
        <end position="357"/>
    </location>
</feature>
<sequence>MRVQFEALNQRPFEQYGPWHLHDSRFQDAQHVDLGAALLQVAALPALNDCLCELSRAGRAQLHNPSHSIDSEPSIVIKKSKPIPQGSLGTILSPKLSVVPSAVAWKPKPATTPQTPPPKPAFARVVPSGKPILTFPLKVAPAPPKRSLKRRRPDTDVDGFNTAGVGCKKRRLLQQLITSRLSQPFSSPATHIRCRESTVSGDRRYMRIAAIVATRRQQGAGAVPGQQSFTPHPSPSSMLRRAAVINRLRLRIRSEAGDDCDVEAANLTADPVVSPSQGVGAIAAVRLPMASEPHHDTPPPLTPVIRASPPGSPAGLRPTEPTLRLPPSPRLRPLRSPELRSSRPAIDLDEDDLDDESVAFPTSEHESRYGDEPDDVYADFGVIFGGGEDDSSDDEPGEHFEDYLDDLDGIPWNARC</sequence>
<reference evidence="2" key="1">
    <citation type="submission" date="2023-06" db="EMBL/GenBank/DDBJ databases">
        <title>Genome-scale phylogeny and comparative genomics of the fungal order Sordariales.</title>
        <authorList>
            <consortium name="Lawrence Berkeley National Laboratory"/>
            <person name="Hensen N."/>
            <person name="Bonometti L."/>
            <person name="Westerberg I."/>
            <person name="Brannstrom I.O."/>
            <person name="Guillou S."/>
            <person name="Cros-Aarteil S."/>
            <person name="Calhoun S."/>
            <person name="Haridas S."/>
            <person name="Kuo A."/>
            <person name="Mondo S."/>
            <person name="Pangilinan J."/>
            <person name="Riley R."/>
            <person name="Labutti K."/>
            <person name="Andreopoulos B."/>
            <person name="Lipzen A."/>
            <person name="Chen C."/>
            <person name="Yanf M."/>
            <person name="Daum C."/>
            <person name="Ng V."/>
            <person name="Clum A."/>
            <person name="Steindorff A."/>
            <person name="Ohm R."/>
            <person name="Martin F."/>
            <person name="Silar P."/>
            <person name="Natvig D."/>
            <person name="Lalanne C."/>
            <person name="Gautier V."/>
            <person name="Ament-Velasquez S.L."/>
            <person name="Kruys A."/>
            <person name="Hutchinson M.I."/>
            <person name="Powell A.J."/>
            <person name="Barry K."/>
            <person name="Miller A.N."/>
            <person name="Grigoriev I.V."/>
            <person name="Debuchy R."/>
            <person name="Gladieux P."/>
            <person name="Thoren M.H."/>
            <person name="Johannesson H."/>
        </authorList>
    </citation>
    <scope>NUCLEOTIDE SEQUENCE</scope>
    <source>
        <strain evidence="2">SMH4607-1</strain>
    </source>
</reference>
<feature type="region of interest" description="Disordered" evidence="1">
    <location>
        <begin position="142"/>
        <end position="162"/>
    </location>
</feature>
<evidence type="ECO:0000256" key="1">
    <source>
        <dbReference type="SAM" id="MobiDB-lite"/>
    </source>
</evidence>
<feature type="region of interest" description="Disordered" evidence="1">
    <location>
        <begin position="217"/>
        <end position="236"/>
    </location>
</feature>
<feature type="compositionally biased region" description="Polar residues" evidence="1">
    <location>
        <begin position="225"/>
        <end position="236"/>
    </location>
</feature>
<dbReference type="AlphaFoldDB" id="A0AA39ZVH7"/>
<gene>
    <name evidence="2" type="ORF">B0H67DRAFT_557240</name>
</gene>
<keyword evidence="3" id="KW-1185">Reference proteome</keyword>
<evidence type="ECO:0000313" key="2">
    <source>
        <dbReference type="EMBL" id="KAK0704428.1"/>
    </source>
</evidence>
<dbReference type="EMBL" id="JAUKUA010000007">
    <property type="protein sequence ID" value="KAK0704428.1"/>
    <property type="molecule type" value="Genomic_DNA"/>
</dbReference>
<proteinExistence type="predicted"/>
<organism evidence="2 3">
    <name type="scientific">Lasiosphaeris hirsuta</name>
    <dbReference type="NCBI Taxonomy" id="260670"/>
    <lineage>
        <taxon>Eukaryota</taxon>
        <taxon>Fungi</taxon>
        <taxon>Dikarya</taxon>
        <taxon>Ascomycota</taxon>
        <taxon>Pezizomycotina</taxon>
        <taxon>Sordariomycetes</taxon>
        <taxon>Sordariomycetidae</taxon>
        <taxon>Sordariales</taxon>
        <taxon>Lasiosphaeriaceae</taxon>
        <taxon>Lasiosphaeris</taxon>
    </lineage>
</organism>
<comment type="caution">
    <text evidence="2">The sequence shown here is derived from an EMBL/GenBank/DDBJ whole genome shotgun (WGS) entry which is preliminary data.</text>
</comment>
<accession>A0AA39ZVH7</accession>
<feature type="region of interest" description="Disordered" evidence="1">
    <location>
        <begin position="290"/>
        <end position="405"/>
    </location>
</feature>
<protein>
    <submittedName>
        <fullName evidence="2">Uncharacterized protein</fullName>
    </submittedName>
</protein>
<feature type="compositionally biased region" description="Acidic residues" evidence="1">
    <location>
        <begin position="387"/>
        <end position="396"/>
    </location>
</feature>
<dbReference type="Proteomes" id="UP001172102">
    <property type="component" value="Unassembled WGS sequence"/>
</dbReference>